<dbReference type="InterPro" id="IPR029058">
    <property type="entry name" value="AB_hydrolase_fold"/>
</dbReference>
<dbReference type="Gene3D" id="3.40.50.1820">
    <property type="entry name" value="alpha/beta hydrolase"/>
    <property type="match status" value="1"/>
</dbReference>
<reference evidence="3 4" key="1">
    <citation type="submission" date="2024-12" db="EMBL/GenBank/DDBJ databases">
        <authorList>
            <person name="Li X."/>
            <person name="Zhang D."/>
        </authorList>
    </citation>
    <scope>NUCLEOTIDE SEQUENCE [LARGE SCALE GENOMIC DNA]</scope>
    <source>
        <strain evidence="3 4">JCM19602</strain>
    </source>
</reference>
<comment type="caution">
    <text evidence="3">The sequence shown here is derived from an EMBL/GenBank/DDBJ whole genome shotgun (WGS) entry which is preliminary data.</text>
</comment>
<protein>
    <submittedName>
        <fullName evidence="3">Alpha/beta fold hydrolase</fullName>
    </submittedName>
</protein>
<sequence length="287" mass="32962">MQTWERQLITTPRGTFEVFIKGSGTPLCVTHHYSEFNETGDYFAETFTSGYQVILVNLREAGASEKALEPYQLSMLETIFDLEAIRESLGFEKWGFAGHSTGGMLGILYGIYHSDSLSYMIITGAAAREYMTFSKDCIYNPEHPKFQIMQEYMETLKQKGLSESKRKRISKERTKLSLFQPEKYDQYFSLPIHKKMSGVRLSYFSRELHVFDVSRKLKLITAPALILCGRHDVQCPVSYSIEMAKEIPHSQLAIFEGSSHYPFLEEKELFCKVVGRFIEQDTGLSQN</sequence>
<dbReference type="InterPro" id="IPR050266">
    <property type="entry name" value="AB_hydrolase_sf"/>
</dbReference>
<dbReference type="PANTHER" id="PTHR43798:SF31">
    <property type="entry name" value="AB HYDROLASE SUPERFAMILY PROTEIN YCLE"/>
    <property type="match status" value="1"/>
</dbReference>
<evidence type="ECO:0000313" key="3">
    <source>
        <dbReference type="EMBL" id="MFL8938034.1"/>
    </source>
</evidence>
<dbReference type="Proteomes" id="UP001628668">
    <property type="component" value="Unassembled WGS sequence"/>
</dbReference>
<organism evidence="3 4">
    <name type="scientific">Rossellomorea oryzaecorticis</name>
    <dbReference type="NCBI Taxonomy" id="1396505"/>
    <lineage>
        <taxon>Bacteria</taxon>
        <taxon>Bacillati</taxon>
        <taxon>Bacillota</taxon>
        <taxon>Bacilli</taxon>
        <taxon>Bacillales</taxon>
        <taxon>Bacillaceae</taxon>
        <taxon>Rossellomorea</taxon>
    </lineage>
</organism>
<dbReference type="SUPFAM" id="SSF53474">
    <property type="entry name" value="alpha/beta-Hydrolases"/>
    <property type="match status" value="1"/>
</dbReference>
<dbReference type="EMBL" id="JBJOSA010000013">
    <property type="protein sequence ID" value="MFL8938034.1"/>
    <property type="molecule type" value="Genomic_DNA"/>
</dbReference>
<dbReference type="PANTHER" id="PTHR43798">
    <property type="entry name" value="MONOACYLGLYCEROL LIPASE"/>
    <property type="match status" value="1"/>
</dbReference>
<keyword evidence="4" id="KW-1185">Reference proteome</keyword>
<keyword evidence="1 3" id="KW-0378">Hydrolase</keyword>
<evidence type="ECO:0000256" key="1">
    <source>
        <dbReference type="ARBA" id="ARBA00022801"/>
    </source>
</evidence>
<dbReference type="Pfam" id="PF00561">
    <property type="entry name" value="Abhydrolase_1"/>
    <property type="match status" value="1"/>
</dbReference>
<name>A0ABW8VWM5_9BACI</name>
<accession>A0ABW8VWM5</accession>
<dbReference type="InterPro" id="IPR000073">
    <property type="entry name" value="AB_hydrolase_1"/>
</dbReference>
<evidence type="ECO:0000313" key="4">
    <source>
        <dbReference type="Proteomes" id="UP001628668"/>
    </source>
</evidence>
<gene>
    <name evidence="3" type="ORF">ACKA06_14670</name>
</gene>
<feature type="domain" description="AB hydrolase-1" evidence="2">
    <location>
        <begin position="39"/>
        <end position="266"/>
    </location>
</feature>
<evidence type="ECO:0000259" key="2">
    <source>
        <dbReference type="Pfam" id="PF00561"/>
    </source>
</evidence>
<dbReference type="RefSeq" id="WP_411159984.1">
    <property type="nucleotide sequence ID" value="NZ_JBJOSA010000013.1"/>
</dbReference>
<dbReference type="Gene3D" id="6.10.140.700">
    <property type="match status" value="1"/>
</dbReference>
<dbReference type="GO" id="GO:0016787">
    <property type="term" value="F:hydrolase activity"/>
    <property type="evidence" value="ECO:0007669"/>
    <property type="project" value="UniProtKB-KW"/>
</dbReference>
<proteinExistence type="predicted"/>